<protein>
    <submittedName>
        <fullName evidence="2">Uncharacterized protein</fullName>
    </submittedName>
</protein>
<organism evidence="2">
    <name type="scientific">viral metagenome</name>
    <dbReference type="NCBI Taxonomy" id="1070528"/>
    <lineage>
        <taxon>unclassified sequences</taxon>
        <taxon>metagenomes</taxon>
        <taxon>organismal metagenomes</taxon>
    </lineage>
</organism>
<accession>A0A6C0IZW2</accession>
<feature type="transmembrane region" description="Helical" evidence="1">
    <location>
        <begin position="35"/>
        <end position="54"/>
    </location>
</feature>
<sequence length="63" mass="7557">MVEIPSKNIKLPNSLPNFIFFILVIYHMYINKGANIKICIIYITLWSFNILYYCNRFKIVILK</sequence>
<evidence type="ECO:0000313" key="2">
    <source>
        <dbReference type="EMBL" id="QHT97227.1"/>
    </source>
</evidence>
<name>A0A6C0IZW2_9ZZZZ</name>
<reference evidence="2" key="1">
    <citation type="journal article" date="2020" name="Nature">
        <title>Giant virus diversity and host interactions through global metagenomics.</title>
        <authorList>
            <person name="Schulz F."/>
            <person name="Roux S."/>
            <person name="Paez-Espino D."/>
            <person name="Jungbluth S."/>
            <person name="Walsh D.A."/>
            <person name="Denef V.J."/>
            <person name="McMahon K.D."/>
            <person name="Konstantinidis K.T."/>
            <person name="Eloe-Fadrosh E.A."/>
            <person name="Kyrpides N.C."/>
            <person name="Woyke T."/>
        </authorList>
    </citation>
    <scope>NUCLEOTIDE SEQUENCE</scope>
    <source>
        <strain evidence="2">GVMAG-M-3300025138-11</strain>
    </source>
</reference>
<evidence type="ECO:0000256" key="1">
    <source>
        <dbReference type="SAM" id="Phobius"/>
    </source>
</evidence>
<dbReference type="EMBL" id="MN740273">
    <property type="protein sequence ID" value="QHT97227.1"/>
    <property type="molecule type" value="Genomic_DNA"/>
</dbReference>
<keyword evidence="1" id="KW-1133">Transmembrane helix</keyword>
<keyword evidence="1" id="KW-0812">Transmembrane</keyword>
<keyword evidence="1" id="KW-0472">Membrane</keyword>
<dbReference type="AlphaFoldDB" id="A0A6C0IZW2"/>
<feature type="transmembrane region" description="Helical" evidence="1">
    <location>
        <begin position="12"/>
        <end position="29"/>
    </location>
</feature>
<proteinExistence type="predicted"/>